<dbReference type="GeneID" id="93508280"/>
<organism evidence="1 2">
    <name type="scientific">Nocardia carnea</name>
    <dbReference type="NCBI Taxonomy" id="37328"/>
    <lineage>
        <taxon>Bacteria</taxon>
        <taxon>Bacillati</taxon>
        <taxon>Actinomycetota</taxon>
        <taxon>Actinomycetes</taxon>
        <taxon>Mycobacteriales</taxon>
        <taxon>Nocardiaceae</taxon>
        <taxon>Nocardia</taxon>
    </lineage>
</organism>
<reference evidence="1 2" key="1">
    <citation type="submission" date="2024-10" db="EMBL/GenBank/DDBJ databases">
        <title>The Natural Products Discovery Center: Release of the First 8490 Sequenced Strains for Exploring Actinobacteria Biosynthetic Diversity.</title>
        <authorList>
            <person name="Kalkreuter E."/>
            <person name="Kautsar S.A."/>
            <person name="Yang D."/>
            <person name="Bader C.D."/>
            <person name="Teijaro C.N."/>
            <person name="Fluegel L."/>
            <person name="Davis C.M."/>
            <person name="Simpson J.R."/>
            <person name="Lauterbach L."/>
            <person name="Steele A.D."/>
            <person name="Gui C."/>
            <person name="Meng S."/>
            <person name="Li G."/>
            <person name="Viehrig K."/>
            <person name="Ye F."/>
            <person name="Su P."/>
            <person name="Kiefer A.F."/>
            <person name="Nichols A."/>
            <person name="Cepeda A.J."/>
            <person name="Yan W."/>
            <person name="Fan B."/>
            <person name="Jiang Y."/>
            <person name="Adhikari A."/>
            <person name="Zheng C.-J."/>
            <person name="Schuster L."/>
            <person name="Cowan T.M."/>
            <person name="Smanski M.J."/>
            <person name="Chevrette M.G."/>
            <person name="De Carvalho L.P.S."/>
            <person name="Shen B."/>
        </authorList>
    </citation>
    <scope>NUCLEOTIDE SEQUENCE [LARGE SCALE GENOMIC DNA]</scope>
    <source>
        <strain evidence="1 2">NPDC020568</strain>
    </source>
</reference>
<sequence>MSHSIAFGWINHDISRAPETDRDRVHRLADRLGYHLVWPGEHSVLRVADQARNAGADLVILPAPDHLGPHELDAVLDICDVETVLPRLSFPRWTSTQDTP</sequence>
<dbReference type="EMBL" id="JBIRUQ010000018">
    <property type="protein sequence ID" value="MFI1465436.1"/>
    <property type="molecule type" value="Genomic_DNA"/>
</dbReference>
<evidence type="ECO:0000313" key="1">
    <source>
        <dbReference type="EMBL" id="MFI1465436.1"/>
    </source>
</evidence>
<proteinExistence type="predicted"/>
<comment type="caution">
    <text evidence="1">The sequence shown here is derived from an EMBL/GenBank/DDBJ whole genome shotgun (WGS) entry which is preliminary data.</text>
</comment>
<evidence type="ECO:0000313" key="2">
    <source>
        <dbReference type="Proteomes" id="UP001611263"/>
    </source>
</evidence>
<protein>
    <submittedName>
        <fullName evidence="1">Uncharacterized protein</fullName>
    </submittedName>
</protein>
<accession>A0ABW7TWL9</accession>
<dbReference type="Proteomes" id="UP001611263">
    <property type="component" value="Unassembled WGS sequence"/>
</dbReference>
<gene>
    <name evidence="1" type="ORF">ACH4WX_32400</name>
</gene>
<name>A0ABW7TWL9_9NOCA</name>
<dbReference type="RefSeq" id="WP_043740853.1">
    <property type="nucleotide sequence ID" value="NZ_JBIRUQ010000018.1"/>
</dbReference>
<keyword evidence="2" id="KW-1185">Reference proteome</keyword>